<evidence type="ECO:0000256" key="4">
    <source>
        <dbReference type="ARBA" id="ARBA00022719"/>
    </source>
</evidence>
<feature type="transmembrane region" description="Helical" evidence="11">
    <location>
        <begin position="575"/>
        <end position="596"/>
    </location>
</feature>
<feature type="compositionally biased region" description="Basic and acidic residues" evidence="10">
    <location>
        <begin position="361"/>
        <end position="398"/>
    </location>
</feature>
<keyword evidence="6" id="KW-0560">Oxidoreductase</keyword>
<dbReference type="RefSeq" id="WP_201685619.1">
    <property type="nucleotide sequence ID" value="NZ_JAEQNA010000008.1"/>
</dbReference>
<dbReference type="InterPro" id="IPR005530">
    <property type="entry name" value="SPW"/>
</dbReference>
<organism evidence="15 16">
    <name type="scientific">Ramlibacter aurantiacus</name>
    <dbReference type="NCBI Taxonomy" id="2801330"/>
    <lineage>
        <taxon>Bacteria</taxon>
        <taxon>Pseudomonadati</taxon>
        <taxon>Pseudomonadota</taxon>
        <taxon>Betaproteobacteria</taxon>
        <taxon>Burkholderiales</taxon>
        <taxon>Comamonadaceae</taxon>
        <taxon>Ramlibacter</taxon>
    </lineage>
</organism>
<dbReference type="CDD" id="cd12919">
    <property type="entry name" value="VKOR_2"/>
    <property type="match status" value="1"/>
</dbReference>
<keyword evidence="3 11" id="KW-0812">Transmembrane</keyword>
<keyword evidence="5 11" id="KW-1133">Transmembrane helix</keyword>
<evidence type="ECO:0000256" key="10">
    <source>
        <dbReference type="SAM" id="MobiDB-lite"/>
    </source>
</evidence>
<feature type="transmembrane region" description="Helical" evidence="11">
    <location>
        <begin position="845"/>
        <end position="862"/>
    </location>
</feature>
<evidence type="ECO:0000256" key="2">
    <source>
        <dbReference type="ARBA" id="ARBA00006214"/>
    </source>
</evidence>
<feature type="domain" description="NAD-dependent epimerase/dehydratase" evidence="12">
    <location>
        <begin position="10"/>
        <end position="241"/>
    </location>
</feature>
<evidence type="ECO:0000256" key="7">
    <source>
        <dbReference type="ARBA" id="ARBA00023136"/>
    </source>
</evidence>
<dbReference type="AlphaFoldDB" id="A0A937D8Y1"/>
<feature type="transmembrane region" description="Helical" evidence="11">
    <location>
        <begin position="499"/>
        <end position="518"/>
    </location>
</feature>
<keyword evidence="16" id="KW-1185">Reference proteome</keyword>
<comment type="similarity">
    <text evidence="2">Belongs to the VKOR family.</text>
</comment>
<feature type="domain" description="Vitamin K epoxide reductase" evidence="14">
    <location>
        <begin position="576"/>
        <end position="710"/>
    </location>
</feature>
<dbReference type="Proteomes" id="UP000613011">
    <property type="component" value="Unassembled WGS sequence"/>
</dbReference>
<sequence>MDQEEKKPIVILTGATGFIGAALVQKLASAYTVVAFDRPGPPDPPEPAHAVAFDLVSDEAVHSAVTQVSQRFGRRIAAVVHLAAYYDTSGEPNPLYDKVNVEGTQRLIDQLQALEVEQFIYASTMLVHKPSDRPEIRINESSAIEPAWAYPESKASAEEVARQRHGRVPLVLLRIAGVYDDIGHSPFIAEQIARIYEHRLISHFYPGMLCAGQSFLHVDDLAAAVVRLIERRRSLPAESALLVGEPEALGYAEIQDIVGEALHGEGWRTLRIPQPLARAGSWLQNEVVGSDSAIKPWMVDEANDHYVLDISRARQLLGWEPERSLRETLPKMIAALRADPSAWYKANKLNPSLVAWYGQRRKPDSNESDGHGKGRGHGHEQSEAELTGHEGHEHHRPGGDTGGGQHSGHDHMQMMSVDAARTRWAHFANIGLGLWLAASPFVYDTANVSASEQILAITAERQLPAPEWRAQALAVSDILSGLLIAVFGALSLSRRHAWFAQWAVAFIGIWLLFAPLFFWSPSAAQYQNDLLVGSLVIAFSVLVPMMPGMSMEGMMDPKAVPPGWSYCPSTGAQRLPIAVMGLIGLLISRMLTAYQLGHIDQAWEPFFAGSLQDPRNGTEEIITSEVSRAWPIPDAGLGAVSYMLEILMAVMGTRNRWRTMPWMVTFFGILVIPLGVISVYFIIIQPIVIGTWSTPALIAGLAMLVMIPFAIDEVIAMGQYLYWARCRGKPLLRIFFKGGAVEGGREDNEDWLGQPGAAWRDLARGVTLPWTLAVVVALGAVLMLTRVLFGNEGAMANSDHVVGALVITVAIIATAEVARALRFVNVLLGGWLLLSPWLMDGASSSGKLASVVLGLAVISLSLPRGRRSKEHYASWDRFVI</sequence>
<evidence type="ECO:0000256" key="5">
    <source>
        <dbReference type="ARBA" id="ARBA00022989"/>
    </source>
</evidence>
<dbReference type="SUPFAM" id="SSF51735">
    <property type="entry name" value="NAD(P)-binding Rossmann-fold domains"/>
    <property type="match status" value="1"/>
</dbReference>
<dbReference type="Pfam" id="PF03779">
    <property type="entry name" value="SPW"/>
    <property type="match status" value="2"/>
</dbReference>
<dbReference type="InterPro" id="IPR036291">
    <property type="entry name" value="NAD(P)-bd_dom_sf"/>
</dbReference>
<feature type="region of interest" description="Disordered" evidence="10">
    <location>
        <begin position="360"/>
        <end position="410"/>
    </location>
</feature>
<proteinExistence type="inferred from homology"/>
<dbReference type="InterPro" id="IPR050177">
    <property type="entry name" value="Lipid_A_modif_metabolic_enz"/>
</dbReference>
<dbReference type="Pfam" id="PF07884">
    <property type="entry name" value="VKOR"/>
    <property type="match status" value="1"/>
</dbReference>
<dbReference type="PANTHER" id="PTHR43245">
    <property type="entry name" value="BIFUNCTIONAL POLYMYXIN RESISTANCE PROTEIN ARNA"/>
    <property type="match status" value="1"/>
</dbReference>
<evidence type="ECO:0000256" key="11">
    <source>
        <dbReference type="SAM" id="Phobius"/>
    </source>
</evidence>
<feature type="transmembrane region" description="Helical" evidence="11">
    <location>
        <begin position="664"/>
        <end position="684"/>
    </location>
</feature>
<evidence type="ECO:0000256" key="9">
    <source>
        <dbReference type="ARBA" id="ARBA00023284"/>
    </source>
</evidence>
<keyword evidence="7 11" id="KW-0472">Membrane</keyword>
<evidence type="ECO:0000259" key="13">
    <source>
        <dbReference type="Pfam" id="PF03779"/>
    </source>
</evidence>
<name>A0A937D8Y1_9BURK</name>
<evidence type="ECO:0000256" key="8">
    <source>
        <dbReference type="ARBA" id="ARBA00023157"/>
    </source>
</evidence>
<reference evidence="15" key="1">
    <citation type="submission" date="2021-01" db="EMBL/GenBank/DDBJ databases">
        <title>Ramlibacter sp. strain AW1 16S ribosomal RNA gene Genome sequencing and assembly.</title>
        <authorList>
            <person name="Kang M."/>
        </authorList>
    </citation>
    <scope>NUCLEOTIDE SEQUENCE</scope>
    <source>
        <strain evidence="15">AW1</strain>
    </source>
</reference>
<dbReference type="EMBL" id="JAEQNA010000008">
    <property type="protein sequence ID" value="MBL0422556.1"/>
    <property type="molecule type" value="Genomic_DNA"/>
</dbReference>
<feature type="transmembrane region" description="Helical" evidence="11">
    <location>
        <begin position="696"/>
        <end position="723"/>
    </location>
</feature>
<comment type="caution">
    <text evidence="15">The sequence shown here is derived from an EMBL/GenBank/DDBJ whole genome shotgun (WGS) entry which is preliminary data.</text>
</comment>
<evidence type="ECO:0000313" key="15">
    <source>
        <dbReference type="EMBL" id="MBL0422556.1"/>
    </source>
</evidence>
<feature type="transmembrane region" description="Helical" evidence="11">
    <location>
        <begin position="530"/>
        <end position="549"/>
    </location>
</feature>
<evidence type="ECO:0000256" key="6">
    <source>
        <dbReference type="ARBA" id="ARBA00023002"/>
    </source>
</evidence>
<gene>
    <name evidence="15" type="ORF">JI739_19575</name>
</gene>
<evidence type="ECO:0000256" key="1">
    <source>
        <dbReference type="ARBA" id="ARBA00004141"/>
    </source>
</evidence>
<dbReference type="InterPro" id="IPR001509">
    <property type="entry name" value="Epimerase_deHydtase"/>
</dbReference>
<feature type="transmembrane region" description="Helical" evidence="11">
    <location>
        <begin position="801"/>
        <end position="818"/>
    </location>
</feature>
<feature type="domain" description="SPW repeat-containing integral membrane" evidence="13">
    <location>
        <begin position="471"/>
        <end position="540"/>
    </location>
</feature>
<protein>
    <submittedName>
        <fullName evidence="15">NAD-dependent epimerase/dehydratase family protein</fullName>
    </submittedName>
</protein>
<dbReference type="InterPro" id="IPR038354">
    <property type="entry name" value="VKOR_sf"/>
</dbReference>
<dbReference type="GO" id="GO:0016491">
    <property type="term" value="F:oxidoreductase activity"/>
    <property type="evidence" value="ECO:0007669"/>
    <property type="project" value="UniProtKB-KW"/>
</dbReference>
<evidence type="ECO:0000259" key="14">
    <source>
        <dbReference type="Pfam" id="PF07884"/>
    </source>
</evidence>
<keyword evidence="9" id="KW-0676">Redox-active center</keyword>
<dbReference type="Pfam" id="PF01370">
    <property type="entry name" value="Epimerase"/>
    <property type="match status" value="1"/>
</dbReference>
<feature type="domain" description="SPW repeat-containing integral membrane" evidence="13">
    <location>
        <begin position="770"/>
        <end position="862"/>
    </location>
</feature>
<dbReference type="InterPro" id="IPR012932">
    <property type="entry name" value="VKOR"/>
</dbReference>
<evidence type="ECO:0000256" key="3">
    <source>
        <dbReference type="ARBA" id="ARBA00022692"/>
    </source>
</evidence>
<feature type="transmembrane region" description="Helical" evidence="11">
    <location>
        <begin position="635"/>
        <end position="652"/>
    </location>
</feature>
<dbReference type="Gene3D" id="1.20.1440.130">
    <property type="entry name" value="VKOR domain"/>
    <property type="match status" value="1"/>
</dbReference>
<keyword evidence="8" id="KW-1015">Disulfide bond</keyword>
<keyword evidence="4" id="KW-0874">Quinone</keyword>
<evidence type="ECO:0000259" key="12">
    <source>
        <dbReference type="Pfam" id="PF01370"/>
    </source>
</evidence>
<feature type="transmembrane region" description="Helical" evidence="11">
    <location>
        <begin position="770"/>
        <end position="789"/>
    </location>
</feature>
<evidence type="ECO:0000313" key="16">
    <source>
        <dbReference type="Proteomes" id="UP000613011"/>
    </source>
</evidence>
<comment type="subcellular location">
    <subcellularLocation>
        <location evidence="1">Membrane</location>
        <topology evidence="1">Multi-pass membrane protein</topology>
    </subcellularLocation>
</comment>
<accession>A0A937D8Y1</accession>
<dbReference type="Gene3D" id="3.40.50.720">
    <property type="entry name" value="NAD(P)-binding Rossmann-like Domain"/>
    <property type="match status" value="1"/>
</dbReference>
<dbReference type="GO" id="GO:0048038">
    <property type="term" value="F:quinone binding"/>
    <property type="evidence" value="ECO:0007669"/>
    <property type="project" value="UniProtKB-KW"/>
</dbReference>
<dbReference type="GO" id="GO:0016020">
    <property type="term" value="C:membrane"/>
    <property type="evidence" value="ECO:0007669"/>
    <property type="project" value="UniProtKB-SubCell"/>
</dbReference>